<evidence type="ECO:0000256" key="1">
    <source>
        <dbReference type="SAM" id="SignalP"/>
    </source>
</evidence>
<protein>
    <recommendedName>
        <fullName evidence="4">Secreted protein</fullName>
    </recommendedName>
</protein>
<evidence type="ECO:0008006" key="4">
    <source>
        <dbReference type="Google" id="ProtNLM"/>
    </source>
</evidence>
<gene>
    <name evidence="2" type="ORF">Asi02nite_30870</name>
</gene>
<dbReference type="EMBL" id="BONE01000022">
    <property type="protein sequence ID" value="GIF73569.1"/>
    <property type="molecule type" value="Genomic_DNA"/>
</dbReference>
<keyword evidence="3" id="KW-1185">Reference proteome</keyword>
<sequence length="150" mass="15895">MKIIPKTLARSLAVVALAAPAILMGSAQASAAVRIFPADGGTCVGTQVMRCLELRYDDASERFRARAEITDVAGGSDATVDITRVIAAGQLTGESPEPNPTWERLESPFTTCTQGRQVSVGFSADFRWKNNATGAVGSETRYGYAVFTCS</sequence>
<keyword evidence="1" id="KW-0732">Signal</keyword>
<evidence type="ECO:0000313" key="3">
    <source>
        <dbReference type="Proteomes" id="UP000604117"/>
    </source>
</evidence>
<comment type="caution">
    <text evidence="2">The sequence shown here is derived from an EMBL/GenBank/DDBJ whole genome shotgun (WGS) entry which is preliminary data.</text>
</comment>
<accession>A0ABQ4CQL9</accession>
<feature type="chain" id="PRO_5045792913" description="Secreted protein" evidence="1">
    <location>
        <begin position="32"/>
        <end position="150"/>
    </location>
</feature>
<feature type="signal peptide" evidence="1">
    <location>
        <begin position="1"/>
        <end position="31"/>
    </location>
</feature>
<evidence type="ECO:0000313" key="2">
    <source>
        <dbReference type="EMBL" id="GIF73569.1"/>
    </source>
</evidence>
<reference evidence="2 3" key="1">
    <citation type="submission" date="2021-01" db="EMBL/GenBank/DDBJ databases">
        <title>Whole genome shotgun sequence of Asanoa siamensis NBRC 107932.</title>
        <authorList>
            <person name="Komaki H."/>
            <person name="Tamura T."/>
        </authorList>
    </citation>
    <scope>NUCLEOTIDE SEQUENCE [LARGE SCALE GENOMIC DNA]</scope>
    <source>
        <strain evidence="2 3">NBRC 107932</strain>
    </source>
</reference>
<dbReference type="RefSeq" id="WP_203713549.1">
    <property type="nucleotide sequence ID" value="NZ_BONE01000022.1"/>
</dbReference>
<dbReference type="Proteomes" id="UP000604117">
    <property type="component" value="Unassembled WGS sequence"/>
</dbReference>
<proteinExistence type="predicted"/>
<name>A0ABQ4CQL9_9ACTN</name>
<organism evidence="2 3">
    <name type="scientific">Asanoa siamensis</name>
    <dbReference type="NCBI Taxonomy" id="926357"/>
    <lineage>
        <taxon>Bacteria</taxon>
        <taxon>Bacillati</taxon>
        <taxon>Actinomycetota</taxon>
        <taxon>Actinomycetes</taxon>
        <taxon>Micromonosporales</taxon>
        <taxon>Micromonosporaceae</taxon>
        <taxon>Asanoa</taxon>
    </lineage>
</organism>